<dbReference type="InterPro" id="IPR001810">
    <property type="entry name" value="F-box_dom"/>
</dbReference>
<gene>
    <name evidence="3" type="ORF">PGQ11_013743</name>
</gene>
<evidence type="ECO:0000259" key="2">
    <source>
        <dbReference type="PROSITE" id="PS50181"/>
    </source>
</evidence>
<proteinExistence type="predicted"/>
<sequence length="532" mass="60579">MRNTISLISIPNELLEQIFDAVQEQPALAAAARTCRALRDIAEAHLYSHLILEKPESLEYVEELMRARPQRAGLVQRLDLAFGIATYDEDLVKMTTADKVAALFPSLKFLLLESPRKQDRRGPNPPPFLSGRPADIELYKKMFKSASLLEEPSVKDSPFHNLTSLTLRWSGTDSRFEDITPAYPVFLLPNLERLEICSVIVRPIYDDLKVQEVLRFAGKTNLKTLIFTDSIVMPKALDLLLKVPKALERLELSESYIDAKTEKRLLRLSLSNLRHLILRLWRWRQPLYEEEPVRPRCLVDLTGLPSLETLQVGPHCDEMQYRWTLVGPLPPNLGFLRLTDFEVSSLLTPGVDSVLSDLRMGEVLSIRDGKRPSLVVDLSFFRFMFNRDHELDCKYNVRGLIRDLARKLRELQGANNNSRDNGSSSSPSPTLSSSAPYDGSGAQSGFDLGMTTVKPGLIQQLCLYHQKKPQRVVRYRYSHNLSRPDEEEFVARPYFDITGLPEDQANLEDQHADAIEWFAYEKLPESSTNMAP</sequence>
<evidence type="ECO:0000256" key="1">
    <source>
        <dbReference type="SAM" id="MobiDB-lite"/>
    </source>
</evidence>
<comment type="caution">
    <text evidence="3">The sequence shown here is derived from an EMBL/GenBank/DDBJ whole genome shotgun (WGS) entry which is preliminary data.</text>
</comment>
<accession>A0ABR2HQE4</accession>
<feature type="region of interest" description="Disordered" evidence="1">
    <location>
        <begin position="413"/>
        <end position="438"/>
    </location>
</feature>
<dbReference type="InterPro" id="IPR032675">
    <property type="entry name" value="LRR_dom_sf"/>
</dbReference>
<evidence type="ECO:0000313" key="3">
    <source>
        <dbReference type="EMBL" id="KAK8851264.1"/>
    </source>
</evidence>
<name>A0ABR2HQE4_9PEZI</name>
<dbReference type="Pfam" id="PF12937">
    <property type="entry name" value="F-box-like"/>
    <property type="match status" value="1"/>
</dbReference>
<feature type="domain" description="F-box" evidence="2">
    <location>
        <begin position="4"/>
        <end position="50"/>
    </location>
</feature>
<dbReference type="SUPFAM" id="SSF52047">
    <property type="entry name" value="RNI-like"/>
    <property type="match status" value="1"/>
</dbReference>
<dbReference type="Proteomes" id="UP001390339">
    <property type="component" value="Unassembled WGS sequence"/>
</dbReference>
<evidence type="ECO:0000313" key="4">
    <source>
        <dbReference type="Proteomes" id="UP001390339"/>
    </source>
</evidence>
<protein>
    <recommendedName>
        <fullName evidence="2">F-box domain-containing protein</fullName>
    </recommendedName>
</protein>
<feature type="compositionally biased region" description="Low complexity" evidence="1">
    <location>
        <begin position="415"/>
        <end position="436"/>
    </location>
</feature>
<dbReference type="EMBL" id="JAPCWZ010000009">
    <property type="protein sequence ID" value="KAK8851264.1"/>
    <property type="molecule type" value="Genomic_DNA"/>
</dbReference>
<dbReference type="PROSITE" id="PS50181">
    <property type="entry name" value="FBOX"/>
    <property type="match status" value="1"/>
</dbReference>
<dbReference type="Gene3D" id="3.80.10.10">
    <property type="entry name" value="Ribonuclease Inhibitor"/>
    <property type="match status" value="1"/>
</dbReference>
<reference evidence="3 4" key="1">
    <citation type="journal article" date="2024" name="IMA Fungus">
        <title>Apiospora arundinis, a panoply of carbohydrate-active enzymes and secondary metabolites.</title>
        <authorList>
            <person name="Sorensen T."/>
            <person name="Petersen C."/>
            <person name="Muurmann A.T."/>
            <person name="Christiansen J.V."/>
            <person name="Brundto M.L."/>
            <person name="Overgaard C.K."/>
            <person name="Boysen A.T."/>
            <person name="Wollenberg R.D."/>
            <person name="Larsen T.O."/>
            <person name="Sorensen J.L."/>
            <person name="Nielsen K.L."/>
            <person name="Sondergaard T.E."/>
        </authorList>
    </citation>
    <scope>NUCLEOTIDE SEQUENCE [LARGE SCALE GENOMIC DNA]</scope>
    <source>
        <strain evidence="3 4">AAU 773</strain>
    </source>
</reference>
<organism evidence="3 4">
    <name type="scientific">Apiospora arundinis</name>
    <dbReference type="NCBI Taxonomy" id="335852"/>
    <lineage>
        <taxon>Eukaryota</taxon>
        <taxon>Fungi</taxon>
        <taxon>Dikarya</taxon>
        <taxon>Ascomycota</taxon>
        <taxon>Pezizomycotina</taxon>
        <taxon>Sordariomycetes</taxon>
        <taxon>Xylariomycetidae</taxon>
        <taxon>Amphisphaeriales</taxon>
        <taxon>Apiosporaceae</taxon>
        <taxon>Apiospora</taxon>
    </lineage>
</organism>
<keyword evidence="4" id="KW-1185">Reference proteome</keyword>